<sequence length="112" mass="12268">MRPSCPRISRPTHDPSSPSPPRPESSPKRPPLKTPPRTTGVQQPLARRASDNTNSGKPPVEADPKKKNIRKAKGGIKIEVMHEESQGGSTHVVVTSETAESLSNRRRFANKM</sequence>
<evidence type="ECO:0000313" key="2">
    <source>
        <dbReference type="Proteomes" id="UP001057452"/>
    </source>
</evidence>
<name>A0ACB9XQS3_CHAAC</name>
<gene>
    <name evidence="1" type="ORF">KUCAC02_023256</name>
</gene>
<keyword evidence="2" id="KW-1185">Reference proteome</keyword>
<evidence type="ECO:0000313" key="1">
    <source>
        <dbReference type="EMBL" id="KAI4829196.1"/>
    </source>
</evidence>
<proteinExistence type="predicted"/>
<reference evidence="1" key="1">
    <citation type="submission" date="2022-05" db="EMBL/GenBank/DDBJ databases">
        <title>Chromosome-level genome of Chaenocephalus aceratus.</title>
        <authorList>
            <person name="Park H."/>
        </authorList>
    </citation>
    <scope>NUCLEOTIDE SEQUENCE</scope>
    <source>
        <strain evidence="1">KU_202001</strain>
    </source>
</reference>
<dbReference type="EMBL" id="CM043788">
    <property type="protein sequence ID" value="KAI4829196.1"/>
    <property type="molecule type" value="Genomic_DNA"/>
</dbReference>
<dbReference type="Proteomes" id="UP001057452">
    <property type="component" value="Chromosome 4"/>
</dbReference>
<organism evidence="1 2">
    <name type="scientific">Chaenocephalus aceratus</name>
    <name type="common">Blackfin icefish</name>
    <name type="synonym">Chaenichthys aceratus</name>
    <dbReference type="NCBI Taxonomy" id="36190"/>
    <lineage>
        <taxon>Eukaryota</taxon>
        <taxon>Metazoa</taxon>
        <taxon>Chordata</taxon>
        <taxon>Craniata</taxon>
        <taxon>Vertebrata</taxon>
        <taxon>Euteleostomi</taxon>
        <taxon>Actinopterygii</taxon>
        <taxon>Neopterygii</taxon>
        <taxon>Teleostei</taxon>
        <taxon>Neoteleostei</taxon>
        <taxon>Acanthomorphata</taxon>
        <taxon>Eupercaria</taxon>
        <taxon>Perciformes</taxon>
        <taxon>Notothenioidei</taxon>
        <taxon>Channichthyidae</taxon>
        <taxon>Chaenocephalus</taxon>
    </lineage>
</organism>
<comment type="caution">
    <text evidence="1">The sequence shown here is derived from an EMBL/GenBank/DDBJ whole genome shotgun (WGS) entry which is preliminary data.</text>
</comment>
<protein>
    <submittedName>
        <fullName evidence="1">Uncharacterized protein</fullName>
    </submittedName>
</protein>
<accession>A0ACB9XQS3</accession>